<evidence type="ECO:0000313" key="7">
    <source>
        <dbReference type="Proteomes" id="UP000801492"/>
    </source>
</evidence>
<dbReference type="AlphaFoldDB" id="A0A8K0CED4"/>
<dbReference type="InterPro" id="IPR002048">
    <property type="entry name" value="EF_hand_dom"/>
</dbReference>
<dbReference type="Pfam" id="PF13499">
    <property type="entry name" value="EF-hand_7"/>
    <property type="match status" value="1"/>
</dbReference>
<evidence type="ECO:0000256" key="2">
    <source>
        <dbReference type="ARBA" id="ARBA00022737"/>
    </source>
</evidence>
<dbReference type="PANTHER" id="PTHR23055">
    <property type="entry name" value="CALCIUM BINDING PROTEINS"/>
    <property type="match status" value="1"/>
</dbReference>
<dbReference type="SUPFAM" id="SSF47473">
    <property type="entry name" value="EF-hand"/>
    <property type="match status" value="1"/>
</dbReference>
<reference evidence="6" key="1">
    <citation type="submission" date="2019-08" db="EMBL/GenBank/DDBJ databases">
        <title>The genome of the North American firefly Photinus pyralis.</title>
        <authorList>
            <consortium name="Photinus pyralis genome working group"/>
            <person name="Fallon T.R."/>
            <person name="Sander Lower S.E."/>
            <person name="Weng J.-K."/>
        </authorList>
    </citation>
    <scope>NUCLEOTIDE SEQUENCE</scope>
    <source>
        <strain evidence="6">TRF0915ILg1</strain>
        <tissue evidence="6">Whole body</tissue>
    </source>
</reference>
<dbReference type="PANTHER" id="PTHR23055:SF60">
    <property type="entry name" value="CALAXIN"/>
    <property type="match status" value="1"/>
</dbReference>
<dbReference type="PROSITE" id="PS00018">
    <property type="entry name" value="EF_HAND_1"/>
    <property type="match status" value="2"/>
</dbReference>
<dbReference type="CDD" id="cd00051">
    <property type="entry name" value="EFh"/>
    <property type="match status" value="1"/>
</dbReference>
<organism evidence="6 7">
    <name type="scientific">Ignelater luminosus</name>
    <name type="common">Cucubano</name>
    <name type="synonym">Pyrophorus luminosus</name>
    <dbReference type="NCBI Taxonomy" id="2038154"/>
    <lineage>
        <taxon>Eukaryota</taxon>
        <taxon>Metazoa</taxon>
        <taxon>Ecdysozoa</taxon>
        <taxon>Arthropoda</taxon>
        <taxon>Hexapoda</taxon>
        <taxon>Insecta</taxon>
        <taxon>Pterygota</taxon>
        <taxon>Neoptera</taxon>
        <taxon>Endopterygota</taxon>
        <taxon>Coleoptera</taxon>
        <taxon>Polyphaga</taxon>
        <taxon>Elateriformia</taxon>
        <taxon>Elateroidea</taxon>
        <taxon>Elateridae</taxon>
        <taxon>Agrypninae</taxon>
        <taxon>Pyrophorini</taxon>
        <taxon>Ignelater</taxon>
    </lineage>
</organism>
<feature type="region of interest" description="Disordered" evidence="4">
    <location>
        <begin position="185"/>
        <end position="205"/>
    </location>
</feature>
<evidence type="ECO:0000313" key="6">
    <source>
        <dbReference type="EMBL" id="KAF2885788.1"/>
    </source>
</evidence>
<protein>
    <recommendedName>
        <fullName evidence="5">EF-hand domain-containing protein</fullName>
    </recommendedName>
</protein>
<dbReference type="PROSITE" id="PS50222">
    <property type="entry name" value="EF_HAND_2"/>
    <property type="match status" value="2"/>
</dbReference>
<dbReference type="InterPro" id="IPR018247">
    <property type="entry name" value="EF_Hand_1_Ca_BS"/>
</dbReference>
<feature type="domain" description="EF-hand" evidence="5">
    <location>
        <begin position="308"/>
        <end position="343"/>
    </location>
</feature>
<dbReference type="InterPro" id="IPR011992">
    <property type="entry name" value="EF-hand-dom_pair"/>
</dbReference>
<gene>
    <name evidence="6" type="ORF">ILUMI_20371</name>
</gene>
<feature type="domain" description="EF-hand" evidence="5">
    <location>
        <begin position="263"/>
        <end position="298"/>
    </location>
</feature>
<dbReference type="Gene3D" id="1.10.238.10">
    <property type="entry name" value="EF-hand"/>
    <property type="match status" value="1"/>
</dbReference>
<keyword evidence="7" id="KW-1185">Reference proteome</keyword>
<keyword evidence="1" id="KW-0479">Metal-binding</keyword>
<dbReference type="SMART" id="SM00054">
    <property type="entry name" value="EFh"/>
    <property type="match status" value="3"/>
</dbReference>
<evidence type="ECO:0000256" key="4">
    <source>
        <dbReference type="SAM" id="MobiDB-lite"/>
    </source>
</evidence>
<dbReference type="OrthoDB" id="191686at2759"/>
<dbReference type="Proteomes" id="UP000801492">
    <property type="component" value="Unassembled WGS sequence"/>
</dbReference>
<accession>A0A8K0CED4</accession>
<evidence type="ECO:0000259" key="5">
    <source>
        <dbReference type="PROSITE" id="PS50222"/>
    </source>
</evidence>
<evidence type="ECO:0000256" key="1">
    <source>
        <dbReference type="ARBA" id="ARBA00022723"/>
    </source>
</evidence>
<sequence length="366" mass="41699">MSSLNTSIPSIQWVLMGRGREVDVDKDAIGNKWELLKFDEEAKNIKPSRIDFRASASNKYKNLLIVIKACLCISHGNAYLEKAFSSSGRILTIKIKPMYLPPPLSTRGGALVLKSISLFLTGNRNSKSIPANNNQRPKRKKMTDKEIKCPTRVFEMAKRDTHFTKNEIEALYKIYRKLISMNRPTPRSDKNAASTNVSIMGKPNTSQEGVDRTIFRELLHNTFNLITEDMLMDRIFCVWDKNNVGLLTVEAWFTGLSFFLKGNMSEKLEFCFAVYDLNSDGFITKEEMFQLLKNCLIKHPQDEDPDEGAKDLAELVMRKLDKDKDGKVSLEDYQLSVTEEPLLLEAFGRCLPDERACDTFLSTIRA</sequence>
<name>A0A8K0CED4_IGNLU</name>
<feature type="compositionally biased region" description="Polar residues" evidence="4">
    <location>
        <begin position="191"/>
        <end position="205"/>
    </location>
</feature>
<dbReference type="GO" id="GO:0005509">
    <property type="term" value="F:calcium ion binding"/>
    <property type="evidence" value="ECO:0007669"/>
    <property type="project" value="InterPro"/>
</dbReference>
<dbReference type="EMBL" id="VTPC01089649">
    <property type="protein sequence ID" value="KAF2885788.1"/>
    <property type="molecule type" value="Genomic_DNA"/>
</dbReference>
<keyword evidence="2" id="KW-0677">Repeat</keyword>
<proteinExistence type="predicted"/>
<evidence type="ECO:0000256" key="3">
    <source>
        <dbReference type="ARBA" id="ARBA00022837"/>
    </source>
</evidence>
<dbReference type="InterPro" id="IPR028846">
    <property type="entry name" value="Recoverin"/>
</dbReference>
<keyword evidence="3" id="KW-0106">Calcium</keyword>
<comment type="caution">
    <text evidence="6">The sequence shown here is derived from an EMBL/GenBank/DDBJ whole genome shotgun (WGS) entry which is preliminary data.</text>
</comment>